<evidence type="ECO:0000259" key="2">
    <source>
        <dbReference type="Pfam" id="PF00668"/>
    </source>
</evidence>
<dbReference type="Proteomes" id="UP000179642">
    <property type="component" value="Unassembled WGS sequence"/>
</dbReference>
<feature type="compositionally biased region" description="Basic residues" evidence="1">
    <location>
        <begin position="70"/>
        <end position="82"/>
    </location>
</feature>
<dbReference type="Gene3D" id="3.30.559.30">
    <property type="entry name" value="Nonribosomal peptide synthetase, condensation domain"/>
    <property type="match status" value="1"/>
</dbReference>
<dbReference type="AlphaFoldDB" id="A0A1S2QDQ8"/>
<evidence type="ECO:0000313" key="3">
    <source>
        <dbReference type="EMBL" id="OIK04278.1"/>
    </source>
</evidence>
<dbReference type="GO" id="GO:0044550">
    <property type="term" value="P:secondary metabolite biosynthetic process"/>
    <property type="evidence" value="ECO:0007669"/>
    <property type="project" value="TreeGrafter"/>
</dbReference>
<dbReference type="GO" id="GO:0008610">
    <property type="term" value="P:lipid biosynthetic process"/>
    <property type="evidence" value="ECO:0007669"/>
    <property type="project" value="UniProtKB-ARBA"/>
</dbReference>
<accession>A0A1S2QDQ8</accession>
<dbReference type="InterPro" id="IPR023213">
    <property type="entry name" value="CAT-like_dom_sf"/>
</dbReference>
<organism evidence="3 4">
    <name type="scientific">Streptomyces monashensis</name>
    <dbReference type="NCBI Taxonomy" id="1678012"/>
    <lineage>
        <taxon>Bacteria</taxon>
        <taxon>Bacillati</taxon>
        <taxon>Actinomycetota</taxon>
        <taxon>Actinomycetes</taxon>
        <taxon>Kitasatosporales</taxon>
        <taxon>Streptomycetaceae</taxon>
        <taxon>Streptomyces</taxon>
    </lineage>
</organism>
<proteinExistence type="predicted"/>
<evidence type="ECO:0000313" key="4">
    <source>
        <dbReference type="Proteomes" id="UP000179642"/>
    </source>
</evidence>
<name>A0A1S2QDQ8_9ACTN</name>
<dbReference type="GO" id="GO:0003824">
    <property type="term" value="F:catalytic activity"/>
    <property type="evidence" value="ECO:0007669"/>
    <property type="project" value="InterPro"/>
</dbReference>
<sequence length="682" mass="72285">MHLRAPKTMTADHSSHAVPDEPITVVVDLGGTPDEAPVLELRGPLDARRLQAALDRIDRIAARPPEAGGRHHSLQRHGPGHHTLRLSADAPAGLLADLLTHASSAGPLVRRIEPSPLQRELIADADARSGAGRHCEQLAFVWHGPFDHERFTAAWASVFAHETVLRAAFEEGPEPHIVLHERVVPEVVRLPHGGADWSALVEADRRRGLDPHRPGPLRITVLGGAAHSLEAAEPTRVLLTFHHGLLDSYSVRLLLHEFYRAYLADGTLPGGERRPDIGDYTHWVAAQDTAAAREFWRGCPLTPATALPVTGTGSGTGHTRARLTPRQADRLVAWAANWGVPESSVLHAVWAMLLYRAAEATGPTAVGFSSTVSGRGILLDGIERLPAALRNPLPMTVEVDPHATVPAFLARLRDQAIDLAAYEWVSAGQIRSWTGQPDVGHTGSLLVFDHHPSTPEAIAPHLAEHGIHVGFPETLGVGTAFPVTLVAHHDDEGLALTVSYDRGHFADADEVLAHTVLLLRELPCAAGETTTVGEMLGLLADIRLTAPSAPPRTTAAHAEPSLDVLRSARRPGAGTVCLIGKPGTSRLAHARVAAVYDGPEALVLLGQSPETGAGRDAALRMLDAVDGPLVFGAFSGGGVAAYELAQAVVARGGMPPVVVLTAAAASAVEFARTLAAAARRPR</sequence>
<protein>
    <recommendedName>
        <fullName evidence="2">Condensation domain-containing protein</fullName>
    </recommendedName>
</protein>
<dbReference type="InterPro" id="IPR001242">
    <property type="entry name" value="Condensation_dom"/>
</dbReference>
<keyword evidence="4" id="KW-1185">Reference proteome</keyword>
<dbReference type="Gene3D" id="3.30.559.10">
    <property type="entry name" value="Chloramphenicol acetyltransferase-like domain"/>
    <property type="match status" value="1"/>
</dbReference>
<reference evidence="3 4" key="1">
    <citation type="submission" date="2016-10" db="EMBL/GenBank/DDBJ databases">
        <title>Genome sequence of Streptomyces sp. MUSC 1.</title>
        <authorList>
            <person name="Lee L.-H."/>
            <person name="Ser H.-L."/>
            <person name="Law J.W.-F."/>
        </authorList>
    </citation>
    <scope>NUCLEOTIDE SEQUENCE [LARGE SCALE GENOMIC DNA]</scope>
    <source>
        <strain evidence="3 4">MUSC 1</strain>
    </source>
</reference>
<dbReference type="GO" id="GO:0005737">
    <property type="term" value="C:cytoplasm"/>
    <property type="evidence" value="ECO:0007669"/>
    <property type="project" value="TreeGrafter"/>
</dbReference>
<evidence type="ECO:0000256" key="1">
    <source>
        <dbReference type="SAM" id="MobiDB-lite"/>
    </source>
</evidence>
<dbReference type="GO" id="GO:0031177">
    <property type="term" value="F:phosphopantetheine binding"/>
    <property type="evidence" value="ECO:0007669"/>
    <property type="project" value="TreeGrafter"/>
</dbReference>
<dbReference type="PANTHER" id="PTHR45527">
    <property type="entry name" value="NONRIBOSOMAL PEPTIDE SYNTHETASE"/>
    <property type="match status" value="1"/>
</dbReference>
<feature type="region of interest" description="Disordered" evidence="1">
    <location>
        <begin position="62"/>
        <end position="82"/>
    </location>
</feature>
<gene>
    <name evidence="3" type="ORF">BIV23_18010</name>
</gene>
<feature type="domain" description="Condensation" evidence="2">
    <location>
        <begin position="136"/>
        <end position="508"/>
    </location>
</feature>
<dbReference type="PANTHER" id="PTHR45527:SF1">
    <property type="entry name" value="FATTY ACID SYNTHASE"/>
    <property type="match status" value="1"/>
</dbReference>
<dbReference type="EMBL" id="MLYO01000030">
    <property type="protein sequence ID" value="OIK04278.1"/>
    <property type="molecule type" value="Genomic_DNA"/>
</dbReference>
<dbReference type="GO" id="GO:0043041">
    <property type="term" value="P:amino acid activation for nonribosomal peptide biosynthetic process"/>
    <property type="evidence" value="ECO:0007669"/>
    <property type="project" value="TreeGrafter"/>
</dbReference>
<dbReference type="Pfam" id="PF00668">
    <property type="entry name" value="Condensation"/>
    <property type="match status" value="1"/>
</dbReference>
<comment type="caution">
    <text evidence="3">The sequence shown here is derived from an EMBL/GenBank/DDBJ whole genome shotgun (WGS) entry which is preliminary data.</text>
</comment>
<dbReference type="SUPFAM" id="SSF52777">
    <property type="entry name" value="CoA-dependent acyltransferases"/>
    <property type="match status" value="2"/>
</dbReference>